<dbReference type="InterPro" id="IPR020846">
    <property type="entry name" value="MFS_dom"/>
</dbReference>
<keyword evidence="2" id="KW-1003">Cell membrane</keyword>
<dbReference type="InterPro" id="IPR011701">
    <property type="entry name" value="MFS"/>
</dbReference>
<dbReference type="PROSITE" id="PS50850">
    <property type="entry name" value="MFS"/>
    <property type="match status" value="1"/>
</dbReference>
<proteinExistence type="predicted"/>
<keyword evidence="5 6" id="KW-0472">Membrane</keyword>
<sequence>MIEATSGVENGGTRRGWLAVVVVGLGTFTLVTNEFLPVGLLSAIRADLRVSEGTAGTMMTMPGAVAAVSAPLLTVAAGRLDRRIVMLVMAALFTASDALGALAPNFGTMLAARFLLGLGIGGFWAIGASIGNRLVAPGSAGRATAVIFSGVSIAAVLGVPAGALVGGLFGWRVAFAVTALLGFVTLAALTVLLPALPVEEPVTLRQLSSVLRGRNGRTGLITTLGLVVGHFVAYTFISPFLEQQAGLGSRAISVLLLVFGGAGIIGNFAIGAALRARLRTAIVAVIVVLGACAALMPMVGMWGWAAAAVLAVWGLAYGAVPIALQTWVFTADDARPEGGSALYISTFQISIALGALLGGRIVDAAGIPNAMVTGAGLALLALIVFVVFTTKTATARAAAETLDTHVAAVAP</sequence>
<feature type="domain" description="Major facilitator superfamily (MFS) profile" evidence="7">
    <location>
        <begin position="19"/>
        <end position="393"/>
    </location>
</feature>
<feature type="transmembrane region" description="Helical" evidence="6">
    <location>
        <begin position="310"/>
        <end position="329"/>
    </location>
</feature>
<keyword evidence="9" id="KW-1185">Reference proteome</keyword>
<dbReference type="InterPro" id="IPR036259">
    <property type="entry name" value="MFS_trans_sf"/>
</dbReference>
<dbReference type="PANTHER" id="PTHR43124:SF3">
    <property type="entry name" value="CHLORAMPHENICOL EFFLUX PUMP RV0191"/>
    <property type="match status" value="1"/>
</dbReference>
<evidence type="ECO:0000256" key="3">
    <source>
        <dbReference type="ARBA" id="ARBA00022692"/>
    </source>
</evidence>
<feature type="transmembrane region" description="Helical" evidence="6">
    <location>
        <begin position="219"/>
        <end position="240"/>
    </location>
</feature>
<feature type="transmembrane region" description="Helical" evidence="6">
    <location>
        <begin position="56"/>
        <end position="77"/>
    </location>
</feature>
<evidence type="ECO:0000256" key="6">
    <source>
        <dbReference type="SAM" id="Phobius"/>
    </source>
</evidence>
<name>A0ABP8DUI1_9ACTN</name>
<organism evidence="8 9">
    <name type="scientific">Dactylosporangium darangshiense</name>
    <dbReference type="NCBI Taxonomy" id="579108"/>
    <lineage>
        <taxon>Bacteria</taxon>
        <taxon>Bacillati</taxon>
        <taxon>Actinomycetota</taxon>
        <taxon>Actinomycetes</taxon>
        <taxon>Micromonosporales</taxon>
        <taxon>Micromonosporaceae</taxon>
        <taxon>Dactylosporangium</taxon>
    </lineage>
</organism>
<dbReference type="CDD" id="cd17324">
    <property type="entry name" value="MFS_NepI_like"/>
    <property type="match status" value="1"/>
</dbReference>
<feature type="transmembrane region" description="Helical" evidence="6">
    <location>
        <begin position="16"/>
        <end position="36"/>
    </location>
</feature>
<feature type="transmembrane region" description="Helical" evidence="6">
    <location>
        <begin position="175"/>
        <end position="198"/>
    </location>
</feature>
<feature type="transmembrane region" description="Helical" evidence="6">
    <location>
        <begin position="341"/>
        <end position="361"/>
    </location>
</feature>
<feature type="transmembrane region" description="Helical" evidence="6">
    <location>
        <begin position="367"/>
        <end position="388"/>
    </location>
</feature>
<evidence type="ECO:0000313" key="8">
    <source>
        <dbReference type="EMBL" id="GAA4263675.1"/>
    </source>
</evidence>
<evidence type="ECO:0000256" key="4">
    <source>
        <dbReference type="ARBA" id="ARBA00022989"/>
    </source>
</evidence>
<feature type="transmembrane region" description="Helical" evidence="6">
    <location>
        <begin position="84"/>
        <end position="104"/>
    </location>
</feature>
<dbReference type="PANTHER" id="PTHR43124">
    <property type="entry name" value="PURINE EFFLUX PUMP PBUE"/>
    <property type="match status" value="1"/>
</dbReference>
<evidence type="ECO:0000313" key="9">
    <source>
        <dbReference type="Proteomes" id="UP001500620"/>
    </source>
</evidence>
<evidence type="ECO:0000259" key="7">
    <source>
        <dbReference type="PROSITE" id="PS50850"/>
    </source>
</evidence>
<dbReference type="RefSeq" id="WP_345143459.1">
    <property type="nucleotide sequence ID" value="NZ_BAABAT010000076.1"/>
</dbReference>
<keyword evidence="3 6" id="KW-0812">Transmembrane</keyword>
<evidence type="ECO:0000256" key="1">
    <source>
        <dbReference type="ARBA" id="ARBA00004651"/>
    </source>
</evidence>
<feature type="transmembrane region" description="Helical" evidence="6">
    <location>
        <begin position="281"/>
        <end position="304"/>
    </location>
</feature>
<feature type="transmembrane region" description="Helical" evidence="6">
    <location>
        <begin position="252"/>
        <end position="274"/>
    </location>
</feature>
<dbReference type="Pfam" id="PF07690">
    <property type="entry name" value="MFS_1"/>
    <property type="match status" value="1"/>
</dbReference>
<feature type="transmembrane region" description="Helical" evidence="6">
    <location>
        <begin position="143"/>
        <end position="169"/>
    </location>
</feature>
<feature type="transmembrane region" description="Helical" evidence="6">
    <location>
        <begin position="110"/>
        <end position="131"/>
    </location>
</feature>
<dbReference type="InterPro" id="IPR050189">
    <property type="entry name" value="MFS_Efflux_Transporters"/>
</dbReference>
<keyword evidence="4 6" id="KW-1133">Transmembrane helix</keyword>
<dbReference type="SUPFAM" id="SSF103473">
    <property type="entry name" value="MFS general substrate transporter"/>
    <property type="match status" value="1"/>
</dbReference>
<dbReference type="Proteomes" id="UP001500620">
    <property type="component" value="Unassembled WGS sequence"/>
</dbReference>
<dbReference type="EMBL" id="BAABAT010000076">
    <property type="protein sequence ID" value="GAA4263675.1"/>
    <property type="molecule type" value="Genomic_DNA"/>
</dbReference>
<evidence type="ECO:0000256" key="5">
    <source>
        <dbReference type="ARBA" id="ARBA00023136"/>
    </source>
</evidence>
<gene>
    <name evidence="8" type="ORF">GCM10022255_110370</name>
</gene>
<evidence type="ECO:0000256" key="2">
    <source>
        <dbReference type="ARBA" id="ARBA00022475"/>
    </source>
</evidence>
<accession>A0ABP8DUI1</accession>
<comment type="caution">
    <text evidence="8">The sequence shown here is derived from an EMBL/GenBank/DDBJ whole genome shotgun (WGS) entry which is preliminary data.</text>
</comment>
<dbReference type="Gene3D" id="1.20.1250.20">
    <property type="entry name" value="MFS general substrate transporter like domains"/>
    <property type="match status" value="2"/>
</dbReference>
<protein>
    <submittedName>
        <fullName evidence="8">MFS transporter</fullName>
    </submittedName>
</protein>
<comment type="subcellular location">
    <subcellularLocation>
        <location evidence="1">Cell membrane</location>
        <topology evidence="1">Multi-pass membrane protein</topology>
    </subcellularLocation>
</comment>
<reference evidence="9" key="1">
    <citation type="journal article" date="2019" name="Int. J. Syst. Evol. Microbiol.">
        <title>The Global Catalogue of Microorganisms (GCM) 10K type strain sequencing project: providing services to taxonomists for standard genome sequencing and annotation.</title>
        <authorList>
            <consortium name="The Broad Institute Genomics Platform"/>
            <consortium name="The Broad Institute Genome Sequencing Center for Infectious Disease"/>
            <person name="Wu L."/>
            <person name="Ma J."/>
        </authorList>
    </citation>
    <scope>NUCLEOTIDE SEQUENCE [LARGE SCALE GENOMIC DNA]</scope>
    <source>
        <strain evidence="9">JCM 17441</strain>
    </source>
</reference>